<evidence type="ECO:0000313" key="1">
    <source>
        <dbReference type="EMBL" id="TDX00799.1"/>
    </source>
</evidence>
<dbReference type="Proteomes" id="UP000294498">
    <property type="component" value="Unassembled WGS sequence"/>
</dbReference>
<keyword evidence="2" id="KW-1185">Reference proteome</keyword>
<protein>
    <submittedName>
        <fullName evidence="1">Putative transposase/invertase (TIGR01784 family)</fullName>
    </submittedName>
</protein>
<dbReference type="AlphaFoldDB" id="A0A4R8DS15"/>
<comment type="caution">
    <text evidence="1">The sequence shown here is derived from an EMBL/GenBank/DDBJ whole genome shotgun (WGS) entry which is preliminary data.</text>
</comment>
<organism evidence="1 2">
    <name type="scientific">Dinghuibacter silviterrae</name>
    <dbReference type="NCBI Taxonomy" id="1539049"/>
    <lineage>
        <taxon>Bacteria</taxon>
        <taxon>Pseudomonadati</taxon>
        <taxon>Bacteroidota</taxon>
        <taxon>Chitinophagia</taxon>
        <taxon>Chitinophagales</taxon>
        <taxon>Chitinophagaceae</taxon>
        <taxon>Dinghuibacter</taxon>
    </lineage>
</organism>
<dbReference type="PANTHER" id="PTHR35586">
    <property type="entry name" value="SLL1691 PROTEIN"/>
    <property type="match status" value="1"/>
</dbReference>
<reference evidence="1 2" key="1">
    <citation type="submission" date="2019-03" db="EMBL/GenBank/DDBJ databases">
        <title>Genomic Encyclopedia of Type Strains, Phase IV (KMG-IV): sequencing the most valuable type-strain genomes for metagenomic binning, comparative biology and taxonomic classification.</title>
        <authorList>
            <person name="Goeker M."/>
        </authorList>
    </citation>
    <scope>NUCLEOTIDE SEQUENCE [LARGE SCALE GENOMIC DNA]</scope>
    <source>
        <strain evidence="1 2">DSM 100059</strain>
    </source>
</reference>
<name>A0A4R8DS15_9BACT</name>
<proteinExistence type="predicted"/>
<sequence>MKKDDTLWKGLIEDLFPEFLQFFYPKARGMIDRQTTFEFLDKELQDLFPSSDANLAPKFVDKLVRVKSLMEEESILVHIELQGYREKNFPERMFRYYYRIRDRYGQPVTALAIFMGSATKVVSQYYDECLGTELMYNYNVFDIWETDEDTLKCSANPFAIVVLAARTALLKGKITDRELVTQHAWLFEALEAKKLSQRKKLVISAFLESCVQFEEPRTYRTFGKQLESITGKKNPMGVIEMLKEQGLEEGRAKGLAQGHAEGLAVGRAEGHAEGLEEAKAAFVTNLLSKLHLTDEQIADVAGVDLKFVKRVKDKLKK</sequence>
<accession>A0A4R8DS15</accession>
<dbReference type="EMBL" id="SODV01000001">
    <property type="protein sequence ID" value="TDX00799.1"/>
    <property type="molecule type" value="Genomic_DNA"/>
</dbReference>
<gene>
    <name evidence="1" type="ORF">EDB95_1828</name>
</gene>
<evidence type="ECO:0000313" key="2">
    <source>
        <dbReference type="Proteomes" id="UP000294498"/>
    </source>
</evidence>
<dbReference type="PANTHER" id="PTHR35586:SF1">
    <property type="entry name" value="SLL1691 PROTEIN"/>
    <property type="match status" value="1"/>
</dbReference>